<proteinExistence type="predicted"/>
<sequence length="236" mass="27350">MVYQPLEEKRLKVEEIFDNTEDKNLDPSTTKWTKDPDYYHPDGDIVVLSENKLFKVHRFLLTRDSQLFAVMLASSTMTSFTDHRPLALGDSEEDFRALCWILYALPDELFCQADHAYQTTAKSRRLMSVFDITNKYQMKSFRQWSGEQLAKHCRNAELLSTCTVGDLKRLIITANTCRMHDLANSVASIWISRMDIVSLKCALTIAESLYSRWFEGRVYYFALLHGLRHNIGQTST</sequence>
<dbReference type="AlphaFoldDB" id="A0A9P6EAM0"/>
<gene>
    <name evidence="2" type="ORF">CPB83DRAFT_859371</name>
</gene>
<dbReference type="EMBL" id="MU157883">
    <property type="protein sequence ID" value="KAF9525505.1"/>
    <property type="molecule type" value="Genomic_DNA"/>
</dbReference>
<evidence type="ECO:0000259" key="1">
    <source>
        <dbReference type="PROSITE" id="PS50097"/>
    </source>
</evidence>
<dbReference type="Proteomes" id="UP000807306">
    <property type="component" value="Unassembled WGS sequence"/>
</dbReference>
<dbReference type="InterPro" id="IPR011333">
    <property type="entry name" value="SKP1/BTB/POZ_sf"/>
</dbReference>
<evidence type="ECO:0000313" key="3">
    <source>
        <dbReference type="Proteomes" id="UP000807306"/>
    </source>
</evidence>
<dbReference type="InterPro" id="IPR000210">
    <property type="entry name" value="BTB/POZ_dom"/>
</dbReference>
<evidence type="ECO:0000313" key="2">
    <source>
        <dbReference type="EMBL" id="KAF9525505.1"/>
    </source>
</evidence>
<organism evidence="2 3">
    <name type="scientific">Crepidotus variabilis</name>
    <dbReference type="NCBI Taxonomy" id="179855"/>
    <lineage>
        <taxon>Eukaryota</taxon>
        <taxon>Fungi</taxon>
        <taxon>Dikarya</taxon>
        <taxon>Basidiomycota</taxon>
        <taxon>Agaricomycotina</taxon>
        <taxon>Agaricomycetes</taxon>
        <taxon>Agaricomycetidae</taxon>
        <taxon>Agaricales</taxon>
        <taxon>Agaricineae</taxon>
        <taxon>Crepidotaceae</taxon>
        <taxon>Crepidotus</taxon>
    </lineage>
</organism>
<feature type="domain" description="BTB" evidence="1">
    <location>
        <begin position="43"/>
        <end position="103"/>
    </location>
</feature>
<name>A0A9P6EAM0_9AGAR</name>
<dbReference type="OrthoDB" id="3157337at2759"/>
<keyword evidence="3" id="KW-1185">Reference proteome</keyword>
<dbReference type="PROSITE" id="PS50097">
    <property type="entry name" value="BTB"/>
    <property type="match status" value="1"/>
</dbReference>
<reference evidence="2" key="1">
    <citation type="submission" date="2020-11" db="EMBL/GenBank/DDBJ databases">
        <authorList>
            <consortium name="DOE Joint Genome Institute"/>
            <person name="Ahrendt S."/>
            <person name="Riley R."/>
            <person name="Andreopoulos W."/>
            <person name="Labutti K."/>
            <person name="Pangilinan J."/>
            <person name="Ruiz-Duenas F.J."/>
            <person name="Barrasa J.M."/>
            <person name="Sanchez-Garcia M."/>
            <person name="Camarero S."/>
            <person name="Miyauchi S."/>
            <person name="Serrano A."/>
            <person name="Linde D."/>
            <person name="Babiker R."/>
            <person name="Drula E."/>
            <person name="Ayuso-Fernandez I."/>
            <person name="Pacheco R."/>
            <person name="Padilla G."/>
            <person name="Ferreira P."/>
            <person name="Barriuso J."/>
            <person name="Kellner H."/>
            <person name="Castanera R."/>
            <person name="Alfaro M."/>
            <person name="Ramirez L."/>
            <person name="Pisabarro A.G."/>
            <person name="Kuo A."/>
            <person name="Tritt A."/>
            <person name="Lipzen A."/>
            <person name="He G."/>
            <person name="Yan M."/>
            <person name="Ng V."/>
            <person name="Cullen D."/>
            <person name="Martin F."/>
            <person name="Rosso M.-N."/>
            <person name="Henrissat B."/>
            <person name="Hibbett D."/>
            <person name="Martinez A.T."/>
            <person name="Grigoriev I.V."/>
        </authorList>
    </citation>
    <scope>NUCLEOTIDE SEQUENCE</scope>
    <source>
        <strain evidence="2">CBS 506.95</strain>
    </source>
</reference>
<comment type="caution">
    <text evidence="2">The sequence shown here is derived from an EMBL/GenBank/DDBJ whole genome shotgun (WGS) entry which is preliminary data.</text>
</comment>
<accession>A0A9P6EAM0</accession>
<dbReference type="Gene3D" id="3.30.710.10">
    <property type="entry name" value="Potassium Channel Kv1.1, Chain A"/>
    <property type="match status" value="1"/>
</dbReference>
<protein>
    <recommendedName>
        <fullName evidence="1">BTB domain-containing protein</fullName>
    </recommendedName>
</protein>